<dbReference type="AlphaFoldDB" id="A0A1H4KVM2"/>
<name>A0A1H4KVM2_9BACT</name>
<dbReference type="Pfam" id="PF02265">
    <property type="entry name" value="S1-P1_nuclease"/>
    <property type="match status" value="1"/>
</dbReference>
<dbReference type="GO" id="GO:0004519">
    <property type="term" value="F:endonuclease activity"/>
    <property type="evidence" value="ECO:0007669"/>
    <property type="project" value="UniProtKB-KW"/>
</dbReference>
<dbReference type="CDD" id="cd11010">
    <property type="entry name" value="S1-P1_nuclease"/>
    <property type="match status" value="1"/>
</dbReference>
<evidence type="ECO:0000256" key="5">
    <source>
        <dbReference type="ARBA" id="ARBA00023157"/>
    </source>
</evidence>
<keyword evidence="3" id="KW-0255">Endonuclease</keyword>
<dbReference type="OrthoDB" id="267579at2"/>
<dbReference type="PANTHER" id="PTHR33146">
    <property type="entry name" value="ENDONUCLEASE 4"/>
    <property type="match status" value="1"/>
</dbReference>
<evidence type="ECO:0000313" key="8">
    <source>
        <dbReference type="EMBL" id="SEB62443.1"/>
    </source>
</evidence>
<evidence type="ECO:0000256" key="2">
    <source>
        <dbReference type="ARBA" id="ARBA00022723"/>
    </source>
</evidence>
<accession>A0A1H4KVM2</accession>
<dbReference type="GO" id="GO:0003676">
    <property type="term" value="F:nucleic acid binding"/>
    <property type="evidence" value="ECO:0007669"/>
    <property type="project" value="InterPro"/>
</dbReference>
<keyword evidence="7" id="KW-0732">Signal</keyword>
<sequence>MLDRMRKLLAALASSALLVATIAPPSASAWWEKGHRLVGKVAWDHLTPVARRNVKALLGTESLADVAAWPDVYRPLVAQTGGWHFTDIPGDKTTYDRDRDCPTQPGVKAGSYNDKWRDCVTDRILFFKSRIGDLKLDPSERAESLKFLVHFIGDVHQPFHASGVEKGGNGIQVTAFGQDTCGSKNNCNLHAIWDGYLIDHRNLTDAQYLARLEAEIRKERLAAGSTDPIAWTEQSKILSDAAIVPKGADIDEAYFTKNIPLIDRQLELGGLRLAAALNAAFTAPPAVFHPVDQEKAK</sequence>
<dbReference type="PANTHER" id="PTHR33146:SF26">
    <property type="entry name" value="ENDONUCLEASE 4"/>
    <property type="match status" value="1"/>
</dbReference>
<dbReference type="InterPro" id="IPR008947">
    <property type="entry name" value="PLipase_C/P1_nuclease_dom_sf"/>
</dbReference>
<dbReference type="GO" id="GO:0016788">
    <property type="term" value="F:hydrolase activity, acting on ester bonds"/>
    <property type="evidence" value="ECO:0007669"/>
    <property type="project" value="InterPro"/>
</dbReference>
<dbReference type="Gene3D" id="1.10.575.10">
    <property type="entry name" value="P1 Nuclease"/>
    <property type="match status" value="1"/>
</dbReference>
<evidence type="ECO:0000313" key="9">
    <source>
        <dbReference type="Proteomes" id="UP000182409"/>
    </source>
</evidence>
<evidence type="ECO:0000256" key="6">
    <source>
        <dbReference type="ARBA" id="ARBA00023180"/>
    </source>
</evidence>
<feature type="chain" id="PRO_5010278192" evidence="7">
    <location>
        <begin position="30"/>
        <end position="297"/>
    </location>
</feature>
<keyword evidence="6" id="KW-0325">Glycoprotein</keyword>
<proteinExistence type="predicted"/>
<protein>
    <submittedName>
        <fullName evidence="8">S1/P1 Nuclease</fullName>
    </submittedName>
</protein>
<evidence type="ECO:0000256" key="1">
    <source>
        <dbReference type="ARBA" id="ARBA00022722"/>
    </source>
</evidence>
<gene>
    <name evidence="8" type="ORF">SAMN05443244_1370</name>
</gene>
<keyword evidence="1" id="KW-0540">Nuclease</keyword>
<evidence type="ECO:0000256" key="4">
    <source>
        <dbReference type="ARBA" id="ARBA00022801"/>
    </source>
</evidence>
<dbReference type="Proteomes" id="UP000182409">
    <property type="component" value="Unassembled WGS sequence"/>
</dbReference>
<dbReference type="EMBL" id="FNSD01000001">
    <property type="protein sequence ID" value="SEB62443.1"/>
    <property type="molecule type" value="Genomic_DNA"/>
</dbReference>
<evidence type="ECO:0000256" key="3">
    <source>
        <dbReference type="ARBA" id="ARBA00022759"/>
    </source>
</evidence>
<dbReference type="GO" id="GO:0046872">
    <property type="term" value="F:metal ion binding"/>
    <property type="evidence" value="ECO:0007669"/>
    <property type="project" value="UniProtKB-KW"/>
</dbReference>
<organism evidence="8 9">
    <name type="scientific">Terriglobus roseus</name>
    <dbReference type="NCBI Taxonomy" id="392734"/>
    <lineage>
        <taxon>Bacteria</taxon>
        <taxon>Pseudomonadati</taxon>
        <taxon>Acidobacteriota</taxon>
        <taxon>Terriglobia</taxon>
        <taxon>Terriglobales</taxon>
        <taxon>Acidobacteriaceae</taxon>
        <taxon>Terriglobus</taxon>
    </lineage>
</organism>
<evidence type="ECO:0000256" key="7">
    <source>
        <dbReference type="SAM" id="SignalP"/>
    </source>
</evidence>
<keyword evidence="5" id="KW-1015">Disulfide bond</keyword>
<dbReference type="InterPro" id="IPR003154">
    <property type="entry name" value="S1/P1nuclease"/>
</dbReference>
<feature type="signal peptide" evidence="7">
    <location>
        <begin position="1"/>
        <end position="29"/>
    </location>
</feature>
<keyword evidence="4" id="KW-0378">Hydrolase</keyword>
<dbReference type="SUPFAM" id="SSF48537">
    <property type="entry name" value="Phospholipase C/P1 nuclease"/>
    <property type="match status" value="1"/>
</dbReference>
<keyword evidence="2" id="KW-0479">Metal-binding</keyword>
<dbReference type="GO" id="GO:0006308">
    <property type="term" value="P:DNA catabolic process"/>
    <property type="evidence" value="ECO:0007669"/>
    <property type="project" value="InterPro"/>
</dbReference>
<reference evidence="8 9" key="1">
    <citation type="submission" date="2016-10" db="EMBL/GenBank/DDBJ databases">
        <authorList>
            <person name="de Groot N.N."/>
        </authorList>
    </citation>
    <scope>NUCLEOTIDE SEQUENCE [LARGE SCALE GENOMIC DNA]</scope>
    <source>
        <strain evidence="8 9">AB35.6</strain>
    </source>
</reference>